<dbReference type="GO" id="GO:0042602">
    <property type="term" value="F:riboflavin reductase (NADPH) activity"/>
    <property type="evidence" value="ECO:0007669"/>
    <property type="project" value="TreeGrafter"/>
</dbReference>
<dbReference type="PATRIC" id="fig|1335616.4.peg.1240"/>
<dbReference type="STRING" id="1335616.WDC_1239"/>
<dbReference type="OrthoDB" id="9803892at2"/>
<dbReference type="CDD" id="cd05267">
    <property type="entry name" value="SDR_a6"/>
    <property type="match status" value="1"/>
</dbReference>
<evidence type="ECO:0000313" key="3">
    <source>
        <dbReference type="Proteomes" id="UP000032279"/>
    </source>
</evidence>
<proteinExistence type="predicted"/>
<organism evidence="2 3">
    <name type="scientific">Paucilactobacillus wasatchensis</name>
    <dbReference type="NCBI Taxonomy" id="1335616"/>
    <lineage>
        <taxon>Bacteria</taxon>
        <taxon>Bacillati</taxon>
        <taxon>Bacillota</taxon>
        <taxon>Bacilli</taxon>
        <taxon>Lactobacillales</taxon>
        <taxon>Lactobacillaceae</taxon>
        <taxon>Paucilactobacillus</taxon>
    </lineage>
</organism>
<dbReference type="Proteomes" id="UP000032279">
    <property type="component" value="Unassembled WGS sequence"/>
</dbReference>
<protein>
    <submittedName>
        <fullName evidence="2">Saccharopine dehydrogenase like protein</fullName>
    </submittedName>
</protein>
<dbReference type="AlphaFoldDB" id="A0A0D0Y4G7"/>
<dbReference type="Pfam" id="PF13460">
    <property type="entry name" value="NAD_binding_10"/>
    <property type="match status" value="1"/>
</dbReference>
<dbReference type="EMBL" id="AWTT01000029">
    <property type="protein sequence ID" value="KIS03163.1"/>
    <property type="molecule type" value="Genomic_DNA"/>
</dbReference>
<gene>
    <name evidence="2" type="ORF">WDC_1239</name>
</gene>
<dbReference type="Gene3D" id="3.40.50.720">
    <property type="entry name" value="NAD(P)-binding Rossmann-like Domain"/>
    <property type="match status" value="1"/>
</dbReference>
<dbReference type="PANTHER" id="PTHR43355:SF2">
    <property type="entry name" value="FLAVIN REDUCTASE (NADPH)"/>
    <property type="match status" value="1"/>
</dbReference>
<dbReference type="RefSeq" id="WP_044010974.1">
    <property type="nucleotide sequence ID" value="NZ_AWTT01000029.1"/>
</dbReference>
<dbReference type="SUPFAM" id="SSF51735">
    <property type="entry name" value="NAD(P)-binding Rossmann-fold domains"/>
    <property type="match status" value="1"/>
</dbReference>
<dbReference type="InterPro" id="IPR051606">
    <property type="entry name" value="Polyketide_Oxido-like"/>
</dbReference>
<feature type="domain" description="NAD(P)-binding" evidence="1">
    <location>
        <begin position="10"/>
        <end position="194"/>
    </location>
</feature>
<comment type="caution">
    <text evidence="2">The sequence shown here is derived from an EMBL/GenBank/DDBJ whole genome shotgun (WGS) entry which is preliminary data.</text>
</comment>
<evidence type="ECO:0000259" key="1">
    <source>
        <dbReference type="Pfam" id="PF13460"/>
    </source>
</evidence>
<reference evidence="2 3" key="1">
    <citation type="submission" date="2013-08" db="EMBL/GenBank/DDBJ databases">
        <title>Lactobacillus wasatchii sp. WDC04, a late gas producing bacteria isolated from aged chedder cheese.</title>
        <authorList>
            <person name="Oberg C.J."/>
            <person name="Culumber M."/>
            <person name="McMahon D.J."/>
            <person name="Broadbent J.R."/>
            <person name="Oberg T.S."/>
            <person name="Ortaki F."/>
        </authorList>
    </citation>
    <scope>NUCLEOTIDE SEQUENCE [LARGE SCALE GENOMIC DNA]</scope>
    <source>
        <strain evidence="2 3">WDC04</strain>
    </source>
</reference>
<accession>A0A0D0Y4G7</accession>
<evidence type="ECO:0000313" key="2">
    <source>
        <dbReference type="EMBL" id="KIS03163.1"/>
    </source>
</evidence>
<dbReference type="InterPro" id="IPR036291">
    <property type="entry name" value="NAD(P)-bd_dom_sf"/>
</dbReference>
<dbReference type="InterPro" id="IPR016040">
    <property type="entry name" value="NAD(P)-bd_dom"/>
</dbReference>
<keyword evidence="3" id="KW-1185">Reference proteome</keyword>
<sequence>MTKNVLIIAANGQISRLVQERVLNEDEFADVNLTLFLRNKSRLANVANNSRVTLIEGSLDSLEDLTQATKGQDIVFVGVVDHTSDNHQTQNVVDAMKANGAQRLIYTNVLGIYDEVPGEYGKWNQQTIGSGLPSALKSDQILEQSGLDYTTLRLPWLNDREVKYEVTHKNEPYLGVSGSRKSIADVVLRIIAKPDFLKNDSVGIADPNTQGETRPVY</sequence>
<dbReference type="GO" id="GO:0004074">
    <property type="term" value="F:biliverdin reductase [NAD(P)H] activity"/>
    <property type="evidence" value="ECO:0007669"/>
    <property type="project" value="TreeGrafter"/>
</dbReference>
<name>A0A0D0Y4G7_9LACO</name>
<dbReference type="PANTHER" id="PTHR43355">
    <property type="entry name" value="FLAVIN REDUCTASE (NADPH)"/>
    <property type="match status" value="1"/>
</dbReference>